<protein>
    <submittedName>
        <fullName evidence="1">Uncharacterized protein</fullName>
    </submittedName>
</protein>
<name>A0ABQ0I945_9ALTE</name>
<sequence>MLPPLGNFVRHGLLLLKLFIRYILQVLVETRYKVLIPLQRK</sequence>
<evidence type="ECO:0000313" key="1">
    <source>
        <dbReference type="EMBL" id="GAC05865.1"/>
    </source>
</evidence>
<organism evidence="1 2">
    <name type="scientific">Paraglaciecola agarilytica NO2</name>
    <dbReference type="NCBI Taxonomy" id="1125747"/>
    <lineage>
        <taxon>Bacteria</taxon>
        <taxon>Pseudomonadati</taxon>
        <taxon>Pseudomonadota</taxon>
        <taxon>Gammaproteobacteria</taxon>
        <taxon>Alteromonadales</taxon>
        <taxon>Alteromonadaceae</taxon>
        <taxon>Paraglaciecola</taxon>
    </lineage>
</organism>
<accession>A0ABQ0I945</accession>
<evidence type="ECO:0000313" key="2">
    <source>
        <dbReference type="Proteomes" id="UP000008372"/>
    </source>
</evidence>
<keyword evidence="2" id="KW-1185">Reference proteome</keyword>
<proteinExistence type="predicted"/>
<dbReference type="EMBL" id="BAEK01000048">
    <property type="protein sequence ID" value="GAC05865.1"/>
    <property type="molecule type" value="Genomic_DNA"/>
</dbReference>
<dbReference type="Proteomes" id="UP000008372">
    <property type="component" value="Unassembled WGS sequence"/>
</dbReference>
<reference evidence="1 2" key="1">
    <citation type="journal article" date="2014" name="Environ. Microbiol.">
        <title>Comparative genomics of the marine bacterial genus Glaciecola reveals the high degree of genomic diversity and genomic characteristic for cold adaptation.</title>
        <authorList>
            <person name="Qin Q.L."/>
            <person name="Xie B.B."/>
            <person name="Yu Y."/>
            <person name="Shu Y.L."/>
            <person name="Rong J.C."/>
            <person name="Zhang Y.J."/>
            <person name="Zhao D.L."/>
            <person name="Chen X.L."/>
            <person name="Zhang X.Y."/>
            <person name="Chen B."/>
            <person name="Zhou B.C."/>
            <person name="Zhang Y.Z."/>
        </authorList>
    </citation>
    <scope>NUCLEOTIDE SEQUENCE [LARGE SCALE GENOMIC DNA]</scope>
    <source>
        <strain evidence="1 2">NO2</strain>
    </source>
</reference>
<comment type="caution">
    <text evidence="1">The sequence shown here is derived from an EMBL/GenBank/DDBJ whole genome shotgun (WGS) entry which is preliminary data.</text>
</comment>
<gene>
    <name evidence="1" type="ORF">GAGA_3031</name>
</gene>